<evidence type="ECO:0000259" key="5">
    <source>
        <dbReference type="Pfam" id="PF00828"/>
    </source>
</evidence>
<keyword evidence="2 4" id="KW-0689">Ribosomal protein</keyword>
<dbReference type="PROSITE" id="PS01106">
    <property type="entry name" value="RIBOSOMAL_L18E"/>
    <property type="match status" value="1"/>
</dbReference>
<protein>
    <recommendedName>
        <fullName evidence="4">Large ribosomal subunit protein eL18</fullName>
    </recommendedName>
</protein>
<dbReference type="HAMAP" id="MF_00329">
    <property type="entry name" value="Ribosomal_eL18"/>
    <property type="match status" value="1"/>
</dbReference>
<dbReference type="GeneID" id="36832269"/>
<dbReference type="InterPro" id="IPR036227">
    <property type="entry name" value="Ribosomal_uL15/eL18_sf"/>
</dbReference>
<organism evidence="6 7">
    <name type="scientific">Acidianus brierleyi</name>
    <dbReference type="NCBI Taxonomy" id="41673"/>
    <lineage>
        <taxon>Archaea</taxon>
        <taxon>Thermoproteota</taxon>
        <taxon>Thermoprotei</taxon>
        <taxon>Sulfolobales</taxon>
        <taxon>Sulfolobaceae</taxon>
        <taxon>Acidianus</taxon>
    </lineage>
</organism>
<dbReference type="InterPro" id="IPR021132">
    <property type="entry name" value="Ribosomal_eL18/eL18-A/B/_CS"/>
</dbReference>
<dbReference type="RefSeq" id="WP_110270577.1">
    <property type="nucleotide sequence ID" value="NZ_CP029289.2"/>
</dbReference>
<dbReference type="Gene3D" id="3.100.10.10">
    <property type="match status" value="1"/>
</dbReference>
<dbReference type="InterPro" id="IPR021131">
    <property type="entry name" value="Ribosomal_uL15/eL18"/>
</dbReference>
<dbReference type="InterPro" id="IPR022947">
    <property type="entry name" value="Ribosomal_eL18_arc"/>
</dbReference>
<dbReference type="GO" id="GO:0006412">
    <property type="term" value="P:translation"/>
    <property type="evidence" value="ECO:0007669"/>
    <property type="project" value="UniProtKB-UniRule"/>
</dbReference>
<reference evidence="6 7" key="1">
    <citation type="submission" date="2018-05" db="EMBL/GenBank/DDBJ databases">
        <title>Complete Genome Sequences of Extremely Thermoacidophilic, Metal-Mobilizing Type-Strain Members of the Archaeal Family Sulfolobaceae: Acidianus brierleyi DSM-1651T, Acidianus sulfidivorans DSM-18786T, Metallosphaera hakonensis DSM-7519T, and Metallosphaera prunae DSM-10039T.</title>
        <authorList>
            <person name="Counts J.A."/>
            <person name="Kelly R.M."/>
        </authorList>
    </citation>
    <scope>NUCLEOTIDE SEQUENCE [LARGE SCALE GENOMIC DNA]</scope>
    <source>
        <strain evidence="6 7">DSM 1651</strain>
    </source>
</reference>
<keyword evidence="7" id="KW-1185">Reference proteome</keyword>
<evidence type="ECO:0000256" key="1">
    <source>
        <dbReference type="ARBA" id="ARBA00006815"/>
    </source>
</evidence>
<dbReference type="InterPro" id="IPR001196">
    <property type="entry name" value="Ribosomal_uL15_CS"/>
</dbReference>
<proteinExistence type="inferred from homology"/>
<dbReference type="Proteomes" id="UP000248044">
    <property type="component" value="Chromosome"/>
</dbReference>
<name>A0A2U9IFD0_9CREN</name>
<evidence type="ECO:0000256" key="3">
    <source>
        <dbReference type="ARBA" id="ARBA00023274"/>
    </source>
</evidence>
<dbReference type="GO" id="GO:0003735">
    <property type="term" value="F:structural constituent of ribosome"/>
    <property type="evidence" value="ECO:0007669"/>
    <property type="project" value="InterPro"/>
</dbReference>
<dbReference type="KEGG" id="abri:DFR85_08895"/>
<accession>A0A2U9IFD0</accession>
<dbReference type="SUPFAM" id="SSF52080">
    <property type="entry name" value="Ribosomal proteins L15p and L18e"/>
    <property type="match status" value="1"/>
</dbReference>
<dbReference type="GO" id="GO:0005840">
    <property type="term" value="C:ribosome"/>
    <property type="evidence" value="ECO:0007669"/>
    <property type="project" value="UniProtKB-KW"/>
</dbReference>
<evidence type="ECO:0000256" key="2">
    <source>
        <dbReference type="ARBA" id="ARBA00022980"/>
    </source>
</evidence>
<dbReference type="OrthoDB" id="11309at2157"/>
<dbReference type="Pfam" id="PF00828">
    <property type="entry name" value="Ribosomal_L27A"/>
    <property type="match status" value="1"/>
</dbReference>
<keyword evidence="3 4" id="KW-0687">Ribonucleoprotein</keyword>
<dbReference type="PROSITE" id="PS00475">
    <property type="entry name" value="RIBOSOMAL_L15"/>
    <property type="match status" value="1"/>
</dbReference>
<evidence type="ECO:0000313" key="7">
    <source>
        <dbReference type="Proteomes" id="UP000248044"/>
    </source>
</evidence>
<dbReference type="EMBL" id="CP029289">
    <property type="protein sequence ID" value="AWR94696.1"/>
    <property type="molecule type" value="Genomic_DNA"/>
</dbReference>
<evidence type="ECO:0000313" key="6">
    <source>
        <dbReference type="EMBL" id="AWR94696.1"/>
    </source>
</evidence>
<dbReference type="AlphaFoldDB" id="A0A2U9IFD0"/>
<feature type="domain" description="Large ribosomal subunit protein uL15/eL18" evidence="5">
    <location>
        <begin position="63"/>
        <end position="96"/>
    </location>
</feature>
<sequence length="117" mass="13228">MSRTGSTDIMVRKLISKLEAQEKPIWNAVAEMLDVPSRKRSYVNLYKINKYSKKDDVVLIPGKVLGIGTLDHPVTVVALDFSSNAKNKIEQSGGKILSFYKAIEEIKDFKNVRLMKK</sequence>
<dbReference type="GO" id="GO:1990904">
    <property type="term" value="C:ribonucleoprotein complex"/>
    <property type="evidence" value="ECO:0007669"/>
    <property type="project" value="UniProtKB-KW"/>
</dbReference>
<gene>
    <name evidence="4" type="primary">rpl18e</name>
    <name evidence="6" type="ORF">DFR85_08895</name>
</gene>
<dbReference type="NCBIfam" id="NF003079">
    <property type="entry name" value="PRK04005.1"/>
    <property type="match status" value="1"/>
</dbReference>
<evidence type="ECO:0000256" key="4">
    <source>
        <dbReference type="HAMAP-Rule" id="MF_00329"/>
    </source>
</evidence>
<comment type="similarity">
    <text evidence="1 4">Belongs to the eukaryotic ribosomal protein eL18 family.</text>
</comment>